<dbReference type="Pfam" id="PF18912">
    <property type="entry name" value="DZR_2"/>
    <property type="match status" value="1"/>
</dbReference>
<dbReference type="PANTHER" id="PTHR47505">
    <property type="entry name" value="DNA UTILIZATION PROTEIN YHGH"/>
    <property type="match status" value="1"/>
</dbReference>
<accession>A0A839HEP4</accession>
<dbReference type="AlphaFoldDB" id="A0A839HEP4"/>
<dbReference type="InterPro" id="IPR000836">
    <property type="entry name" value="PRTase_dom"/>
</dbReference>
<reference evidence="3 4" key="1">
    <citation type="journal article" date="2020" name="Arch. Microbiol.">
        <title>The genome sequence of the giant phototrophic gammaproteobacterium Thiospirillum jenense gives insight into its physiological properties and phylogenetic relationships.</title>
        <authorList>
            <person name="Imhoff J.F."/>
            <person name="Meyer T.E."/>
            <person name="Kyndt J.A."/>
        </authorList>
    </citation>
    <scope>NUCLEOTIDE SEQUENCE [LARGE SCALE GENOMIC DNA]</scope>
    <source>
        <strain evidence="3 4">DSM 216</strain>
    </source>
</reference>
<dbReference type="InterPro" id="IPR051910">
    <property type="entry name" value="ComF/GntX_DNA_util-trans"/>
</dbReference>
<dbReference type="InterPro" id="IPR044005">
    <property type="entry name" value="DZR_2"/>
</dbReference>
<dbReference type="InterPro" id="IPR029057">
    <property type="entry name" value="PRTase-like"/>
</dbReference>
<dbReference type="Gene3D" id="3.40.50.2020">
    <property type="match status" value="1"/>
</dbReference>
<keyword evidence="4" id="KW-1185">Reference proteome</keyword>
<dbReference type="EMBL" id="JABVCQ010000008">
    <property type="protein sequence ID" value="MBB1125657.1"/>
    <property type="molecule type" value="Genomic_DNA"/>
</dbReference>
<proteinExistence type="inferred from homology"/>
<evidence type="ECO:0000259" key="2">
    <source>
        <dbReference type="Pfam" id="PF18912"/>
    </source>
</evidence>
<gene>
    <name evidence="3" type="ORF">HUK38_05340</name>
</gene>
<organism evidence="3 4">
    <name type="scientific">Thiospirillum jenense</name>
    <dbReference type="NCBI Taxonomy" id="1653858"/>
    <lineage>
        <taxon>Bacteria</taxon>
        <taxon>Pseudomonadati</taxon>
        <taxon>Pseudomonadota</taxon>
        <taxon>Gammaproteobacteria</taxon>
        <taxon>Chromatiales</taxon>
        <taxon>Chromatiaceae</taxon>
        <taxon>Thiospirillum</taxon>
    </lineage>
</organism>
<name>A0A839HEP4_9GAMM</name>
<protein>
    <submittedName>
        <fullName evidence="3">ComF family protein</fullName>
    </submittedName>
</protein>
<dbReference type="Proteomes" id="UP000548632">
    <property type="component" value="Unassembled WGS sequence"/>
</dbReference>
<dbReference type="CDD" id="cd06223">
    <property type="entry name" value="PRTases_typeI"/>
    <property type="match status" value="1"/>
</dbReference>
<dbReference type="PANTHER" id="PTHR47505:SF1">
    <property type="entry name" value="DNA UTILIZATION PROTEIN YHGH"/>
    <property type="match status" value="1"/>
</dbReference>
<sequence length="256" mass="28432">MTAAGVHWITTAWRAVYPPTCLLCGAAGAGGLDICTGCRADLPWITAACPRCAQPRAPLSHSPQQLCGQCRRQPPPYQRCLALLHYQEPVRSLIHGLKFDDQMAVLRLFGNLMAEVLPTAPLWRQPDLLIPMPLHPRRLRQRGYNQVLELARILAPPLALTLDSRSCKRDHFTTPQAQLNRIERLDNIRGAFRATRRLDGCRIVVLDDVVTTGATVGELTQVLQAAGAAWVDVWTLARTGTINQSPLTNEVFNHDR</sequence>
<comment type="caution">
    <text evidence="3">The sequence shown here is derived from an EMBL/GenBank/DDBJ whole genome shotgun (WGS) entry which is preliminary data.</text>
</comment>
<evidence type="ECO:0000313" key="3">
    <source>
        <dbReference type="EMBL" id="MBB1125657.1"/>
    </source>
</evidence>
<dbReference type="SUPFAM" id="SSF53271">
    <property type="entry name" value="PRTase-like"/>
    <property type="match status" value="1"/>
</dbReference>
<evidence type="ECO:0000256" key="1">
    <source>
        <dbReference type="ARBA" id="ARBA00008007"/>
    </source>
</evidence>
<feature type="domain" description="Double zinc ribbon" evidence="2">
    <location>
        <begin position="14"/>
        <end position="71"/>
    </location>
</feature>
<comment type="similarity">
    <text evidence="1">Belongs to the ComF/GntX family.</text>
</comment>
<evidence type="ECO:0000313" key="4">
    <source>
        <dbReference type="Proteomes" id="UP000548632"/>
    </source>
</evidence>